<organism evidence="1 2">
    <name type="scientific">Streptomyces scabichelini</name>
    <dbReference type="NCBI Taxonomy" id="2711217"/>
    <lineage>
        <taxon>Bacteria</taxon>
        <taxon>Bacillati</taxon>
        <taxon>Actinomycetota</taxon>
        <taxon>Actinomycetes</taxon>
        <taxon>Kitasatosporales</taxon>
        <taxon>Streptomycetaceae</taxon>
        <taxon>Streptomyces</taxon>
    </lineage>
</organism>
<proteinExistence type="predicted"/>
<evidence type="ECO:0000313" key="2">
    <source>
        <dbReference type="Proteomes" id="UP000472335"/>
    </source>
</evidence>
<reference evidence="1 2" key="1">
    <citation type="submission" date="2020-02" db="EMBL/GenBank/DDBJ databases">
        <title>Whole-genome analyses of novel actinobacteria.</title>
        <authorList>
            <person name="Sahin N."/>
            <person name="Gencbay T."/>
        </authorList>
    </citation>
    <scope>NUCLEOTIDE SEQUENCE [LARGE SCALE GENOMIC DNA]</scope>
    <source>
        <strain evidence="1 2">HC44</strain>
    </source>
</reference>
<name>A0A6G4VHW9_9ACTN</name>
<sequence length="194" mass="21926">MSPRFIVRSQSPEHDVEEYARKHGWSKVLDVAEDPASGEIRSIEWAMTGGAVLKFFEDDATRCSYFFIEAEYSNLCLSMTRHAVHEITVYSRDELLRAFDASPSHTEERRKALLMVALGAPHEFDADVCHRINIAIHDQEPRTRSAAIYAMSYSPSSEYLPALRETAERDSDDHVRGDAQEMLDVFGQVGIADS</sequence>
<dbReference type="Proteomes" id="UP000472335">
    <property type="component" value="Unassembled WGS sequence"/>
</dbReference>
<accession>A0A6G4VHW9</accession>
<keyword evidence="2" id="KW-1185">Reference proteome</keyword>
<dbReference type="SUPFAM" id="SSF48371">
    <property type="entry name" value="ARM repeat"/>
    <property type="match status" value="1"/>
</dbReference>
<protein>
    <submittedName>
        <fullName evidence="1">HEAT repeat domain-containing protein</fullName>
    </submittedName>
</protein>
<dbReference type="EMBL" id="JAAKZY010000196">
    <property type="protein sequence ID" value="NGO13561.1"/>
    <property type="molecule type" value="Genomic_DNA"/>
</dbReference>
<dbReference type="AlphaFoldDB" id="A0A6G4VHW9"/>
<evidence type="ECO:0000313" key="1">
    <source>
        <dbReference type="EMBL" id="NGO13561.1"/>
    </source>
</evidence>
<dbReference type="RefSeq" id="WP_165267107.1">
    <property type="nucleotide sequence ID" value="NZ_JAAKZY010000196.1"/>
</dbReference>
<comment type="caution">
    <text evidence="1">The sequence shown here is derived from an EMBL/GenBank/DDBJ whole genome shotgun (WGS) entry which is preliminary data.</text>
</comment>
<gene>
    <name evidence="1" type="ORF">G5C60_39705</name>
</gene>
<dbReference type="InterPro" id="IPR016024">
    <property type="entry name" value="ARM-type_fold"/>
</dbReference>
<dbReference type="Gene3D" id="1.25.10.10">
    <property type="entry name" value="Leucine-rich Repeat Variant"/>
    <property type="match status" value="1"/>
</dbReference>
<dbReference type="InterPro" id="IPR011989">
    <property type="entry name" value="ARM-like"/>
</dbReference>